<dbReference type="GO" id="GO:0006352">
    <property type="term" value="P:DNA-templated transcription initiation"/>
    <property type="evidence" value="ECO:0007669"/>
    <property type="project" value="InterPro"/>
</dbReference>
<keyword evidence="4 6" id="KW-0238">DNA-binding</keyword>
<keyword evidence="10" id="KW-1185">Reference proteome</keyword>
<dbReference type="STRING" id="240303.SAMN05421677_11257"/>
<dbReference type="InterPro" id="IPR013249">
    <property type="entry name" value="RNA_pol_sigma70_r4_t2"/>
</dbReference>
<dbReference type="Proteomes" id="UP000198860">
    <property type="component" value="Unassembled WGS sequence"/>
</dbReference>
<evidence type="ECO:0000256" key="3">
    <source>
        <dbReference type="ARBA" id="ARBA00023082"/>
    </source>
</evidence>
<dbReference type="InterPro" id="IPR036388">
    <property type="entry name" value="WH-like_DNA-bd_sf"/>
</dbReference>
<comment type="similarity">
    <text evidence="1 6">Belongs to the sigma-70 factor family. ECF subfamily.</text>
</comment>
<keyword evidence="5 6" id="KW-0804">Transcription</keyword>
<gene>
    <name evidence="9" type="ORF">SAMN05421677_11257</name>
</gene>
<dbReference type="GO" id="GO:0016987">
    <property type="term" value="F:sigma factor activity"/>
    <property type="evidence" value="ECO:0007669"/>
    <property type="project" value="UniProtKB-KW"/>
</dbReference>
<evidence type="ECO:0000313" key="10">
    <source>
        <dbReference type="Proteomes" id="UP000198860"/>
    </source>
</evidence>
<evidence type="ECO:0000256" key="6">
    <source>
        <dbReference type="RuleBase" id="RU000716"/>
    </source>
</evidence>
<dbReference type="InterPro" id="IPR014284">
    <property type="entry name" value="RNA_pol_sigma-70_dom"/>
</dbReference>
<keyword evidence="3 6" id="KW-0731">Sigma factor</keyword>
<evidence type="ECO:0000256" key="4">
    <source>
        <dbReference type="ARBA" id="ARBA00023125"/>
    </source>
</evidence>
<dbReference type="PANTHER" id="PTHR43133:SF8">
    <property type="entry name" value="RNA POLYMERASE SIGMA FACTOR HI_1459-RELATED"/>
    <property type="match status" value="1"/>
</dbReference>
<protein>
    <recommendedName>
        <fullName evidence="6">RNA polymerase sigma factor</fullName>
    </recommendedName>
</protein>
<evidence type="ECO:0000259" key="7">
    <source>
        <dbReference type="Pfam" id="PF04542"/>
    </source>
</evidence>
<dbReference type="InterPro" id="IPR007627">
    <property type="entry name" value="RNA_pol_sigma70_r2"/>
</dbReference>
<dbReference type="PROSITE" id="PS01063">
    <property type="entry name" value="SIGMA70_ECF"/>
    <property type="match status" value="1"/>
</dbReference>
<evidence type="ECO:0000256" key="5">
    <source>
        <dbReference type="ARBA" id="ARBA00023163"/>
    </source>
</evidence>
<dbReference type="CDD" id="cd06171">
    <property type="entry name" value="Sigma70_r4"/>
    <property type="match status" value="1"/>
</dbReference>
<feature type="domain" description="RNA polymerase sigma-70 region 2" evidence="7">
    <location>
        <begin position="6"/>
        <end position="73"/>
    </location>
</feature>
<dbReference type="Pfam" id="PF04542">
    <property type="entry name" value="Sigma70_r2"/>
    <property type="match status" value="1"/>
</dbReference>
<name>A0A1H0Q4M0_HALAD</name>
<keyword evidence="2 6" id="KW-0805">Transcription regulation</keyword>
<dbReference type="InterPro" id="IPR013324">
    <property type="entry name" value="RNA_pol_sigma_r3/r4-like"/>
</dbReference>
<evidence type="ECO:0000313" key="9">
    <source>
        <dbReference type="EMBL" id="SDP12284.1"/>
    </source>
</evidence>
<accession>A0A1H0Q4M0</accession>
<dbReference type="InterPro" id="IPR000838">
    <property type="entry name" value="RNA_pol_sigma70_ECF_CS"/>
</dbReference>
<dbReference type="EMBL" id="FNIZ01000012">
    <property type="protein sequence ID" value="SDP12284.1"/>
    <property type="molecule type" value="Genomic_DNA"/>
</dbReference>
<evidence type="ECO:0000256" key="2">
    <source>
        <dbReference type="ARBA" id="ARBA00023015"/>
    </source>
</evidence>
<dbReference type="GO" id="GO:0006950">
    <property type="term" value="P:response to stress"/>
    <property type="evidence" value="ECO:0007669"/>
    <property type="project" value="UniProtKB-ARBA"/>
</dbReference>
<dbReference type="PANTHER" id="PTHR43133">
    <property type="entry name" value="RNA POLYMERASE ECF-TYPE SIGMA FACTO"/>
    <property type="match status" value="1"/>
</dbReference>
<proteinExistence type="inferred from homology"/>
<dbReference type="InterPro" id="IPR013325">
    <property type="entry name" value="RNA_pol_sigma_r2"/>
</dbReference>
<dbReference type="AlphaFoldDB" id="A0A1H0Q4M0"/>
<dbReference type="Pfam" id="PF08281">
    <property type="entry name" value="Sigma70_r4_2"/>
    <property type="match status" value="1"/>
</dbReference>
<evidence type="ECO:0000256" key="1">
    <source>
        <dbReference type="ARBA" id="ARBA00010641"/>
    </source>
</evidence>
<dbReference type="Gene3D" id="1.10.10.10">
    <property type="entry name" value="Winged helix-like DNA-binding domain superfamily/Winged helix DNA-binding domain"/>
    <property type="match status" value="1"/>
</dbReference>
<dbReference type="RefSeq" id="WP_089652882.1">
    <property type="nucleotide sequence ID" value="NZ_FNIZ01000012.1"/>
</dbReference>
<feature type="domain" description="RNA polymerase sigma factor 70 region 4 type 2" evidence="8">
    <location>
        <begin position="108"/>
        <end position="159"/>
    </location>
</feature>
<sequence>MDFCEMYEQYYHRVYYTALKVTKNPSSAEDILQETFIKAYNKLDEVREEGKVGAWLSTIAHRKAIDLLRKEKKAVLLPIEEMPVPQPFYENAASDVEHICECRHLEEDIKKRISTLSPKLRAVFQLSYDKQLQEKEIAQTLHITQAAVKSRLHRARQAMKGKLGEVIHHYSTA</sequence>
<dbReference type="GO" id="GO:0003677">
    <property type="term" value="F:DNA binding"/>
    <property type="evidence" value="ECO:0007669"/>
    <property type="project" value="UniProtKB-KW"/>
</dbReference>
<dbReference type="OrthoDB" id="188761at2"/>
<dbReference type="SUPFAM" id="SSF88946">
    <property type="entry name" value="Sigma2 domain of RNA polymerase sigma factors"/>
    <property type="match status" value="1"/>
</dbReference>
<organism evidence="9 10">
    <name type="scientific">Halobacillus aidingensis</name>
    <dbReference type="NCBI Taxonomy" id="240303"/>
    <lineage>
        <taxon>Bacteria</taxon>
        <taxon>Bacillati</taxon>
        <taxon>Bacillota</taxon>
        <taxon>Bacilli</taxon>
        <taxon>Bacillales</taxon>
        <taxon>Bacillaceae</taxon>
        <taxon>Halobacillus</taxon>
    </lineage>
</organism>
<dbReference type="Gene3D" id="1.10.1740.10">
    <property type="match status" value="1"/>
</dbReference>
<dbReference type="InterPro" id="IPR039425">
    <property type="entry name" value="RNA_pol_sigma-70-like"/>
</dbReference>
<reference evidence="10" key="1">
    <citation type="submission" date="2016-10" db="EMBL/GenBank/DDBJ databases">
        <authorList>
            <person name="Varghese N."/>
            <person name="Submissions S."/>
        </authorList>
    </citation>
    <scope>NUCLEOTIDE SEQUENCE [LARGE SCALE GENOMIC DNA]</scope>
    <source>
        <strain evidence="10">CGMCC 1.3703</strain>
    </source>
</reference>
<evidence type="ECO:0000259" key="8">
    <source>
        <dbReference type="Pfam" id="PF08281"/>
    </source>
</evidence>
<dbReference type="SUPFAM" id="SSF88659">
    <property type="entry name" value="Sigma3 and sigma4 domains of RNA polymerase sigma factors"/>
    <property type="match status" value="1"/>
</dbReference>
<dbReference type="NCBIfam" id="TIGR02937">
    <property type="entry name" value="sigma70-ECF"/>
    <property type="match status" value="1"/>
</dbReference>